<proteinExistence type="inferred from homology"/>
<comment type="similarity">
    <text evidence="2">Belongs to the sulfatase family.</text>
</comment>
<feature type="chain" id="PRO_5002691158" evidence="8">
    <location>
        <begin position="26"/>
        <end position="494"/>
    </location>
</feature>
<feature type="region of interest" description="Disordered" evidence="7">
    <location>
        <begin position="472"/>
        <end position="494"/>
    </location>
</feature>
<dbReference type="RefSeq" id="WP_007277947.1">
    <property type="nucleotide sequence ID" value="NZ_ABCK01000005.1"/>
</dbReference>
<dbReference type="Gene3D" id="3.40.720.10">
    <property type="entry name" value="Alkaline Phosphatase, subunit A"/>
    <property type="match status" value="1"/>
</dbReference>
<dbReference type="GO" id="GO:0004423">
    <property type="term" value="F:iduronate-2-sulfatase activity"/>
    <property type="evidence" value="ECO:0007669"/>
    <property type="project" value="InterPro"/>
</dbReference>
<evidence type="ECO:0000256" key="4">
    <source>
        <dbReference type="ARBA" id="ARBA00022729"/>
    </source>
</evidence>
<dbReference type="PANTHER" id="PTHR45953">
    <property type="entry name" value="IDURONATE 2-SULFATASE"/>
    <property type="match status" value="1"/>
</dbReference>
<evidence type="ECO:0000256" key="3">
    <source>
        <dbReference type="ARBA" id="ARBA00022723"/>
    </source>
</evidence>
<evidence type="ECO:0000256" key="1">
    <source>
        <dbReference type="ARBA" id="ARBA00001913"/>
    </source>
</evidence>
<keyword evidence="6" id="KW-0106">Calcium</keyword>
<dbReference type="InterPro" id="IPR000917">
    <property type="entry name" value="Sulfatase_N"/>
</dbReference>
<reference evidence="10 11" key="1">
    <citation type="journal article" date="2010" name="J. Bacteriol.">
        <title>Genome sequence of Lentisphaera araneosa HTCC2155T, the type species of the order Lentisphaerales in the phylum Lentisphaerae.</title>
        <authorList>
            <person name="Thrash J.C."/>
            <person name="Cho J.C."/>
            <person name="Vergin K.L."/>
            <person name="Morris R.M."/>
            <person name="Giovannoni S.J."/>
        </authorList>
    </citation>
    <scope>NUCLEOTIDE SEQUENCE [LARGE SCALE GENOMIC DNA]</scope>
    <source>
        <strain evidence="10 11">HTCC2155</strain>
    </source>
</reference>
<comment type="caution">
    <text evidence="10">The sequence shown here is derived from an EMBL/GenBank/DDBJ whole genome shotgun (WGS) entry which is preliminary data.</text>
</comment>
<dbReference type="InterPro" id="IPR017850">
    <property type="entry name" value="Alkaline_phosphatase_core_sf"/>
</dbReference>
<evidence type="ECO:0000256" key="5">
    <source>
        <dbReference type="ARBA" id="ARBA00022801"/>
    </source>
</evidence>
<gene>
    <name evidence="10" type="ORF">LNTAR_11361</name>
</gene>
<keyword evidence="3" id="KW-0479">Metal-binding</keyword>
<dbReference type="STRING" id="313628.LNTAR_11361"/>
<dbReference type="AlphaFoldDB" id="A6DJ75"/>
<name>A6DJ75_9BACT</name>
<evidence type="ECO:0000313" key="11">
    <source>
        <dbReference type="Proteomes" id="UP000004947"/>
    </source>
</evidence>
<dbReference type="PANTHER" id="PTHR45953:SF1">
    <property type="entry name" value="IDURONATE 2-SULFATASE"/>
    <property type="match status" value="1"/>
</dbReference>
<evidence type="ECO:0000256" key="7">
    <source>
        <dbReference type="SAM" id="MobiDB-lite"/>
    </source>
</evidence>
<evidence type="ECO:0000256" key="2">
    <source>
        <dbReference type="ARBA" id="ARBA00008779"/>
    </source>
</evidence>
<evidence type="ECO:0000259" key="9">
    <source>
        <dbReference type="Pfam" id="PF00884"/>
    </source>
</evidence>
<dbReference type="GO" id="GO:0005737">
    <property type="term" value="C:cytoplasm"/>
    <property type="evidence" value="ECO:0007669"/>
    <property type="project" value="TreeGrafter"/>
</dbReference>
<evidence type="ECO:0000256" key="8">
    <source>
        <dbReference type="SAM" id="SignalP"/>
    </source>
</evidence>
<protein>
    <submittedName>
        <fullName evidence="10">Iduronate-2-sulfatase</fullName>
    </submittedName>
</protein>
<organism evidence="10 11">
    <name type="scientific">Lentisphaera araneosa HTCC2155</name>
    <dbReference type="NCBI Taxonomy" id="313628"/>
    <lineage>
        <taxon>Bacteria</taxon>
        <taxon>Pseudomonadati</taxon>
        <taxon>Lentisphaerota</taxon>
        <taxon>Lentisphaeria</taxon>
        <taxon>Lentisphaerales</taxon>
        <taxon>Lentisphaeraceae</taxon>
        <taxon>Lentisphaera</taxon>
    </lineage>
</organism>
<dbReference type="CDD" id="cd16030">
    <property type="entry name" value="iduronate-2-sulfatase"/>
    <property type="match status" value="1"/>
</dbReference>
<dbReference type="EMBL" id="ABCK01000005">
    <property type="protein sequence ID" value="EDM28511.1"/>
    <property type="molecule type" value="Genomic_DNA"/>
</dbReference>
<dbReference type="Proteomes" id="UP000004947">
    <property type="component" value="Unassembled WGS sequence"/>
</dbReference>
<comment type="cofactor">
    <cofactor evidence="1">
        <name>Ca(2+)</name>
        <dbReference type="ChEBI" id="CHEBI:29108"/>
    </cofactor>
</comment>
<dbReference type="GO" id="GO:0046872">
    <property type="term" value="F:metal ion binding"/>
    <property type="evidence" value="ECO:0007669"/>
    <property type="project" value="UniProtKB-KW"/>
</dbReference>
<keyword evidence="4 8" id="KW-0732">Signal</keyword>
<evidence type="ECO:0000313" key="10">
    <source>
        <dbReference type="EMBL" id="EDM28511.1"/>
    </source>
</evidence>
<feature type="signal peptide" evidence="8">
    <location>
        <begin position="1"/>
        <end position="25"/>
    </location>
</feature>
<keyword evidence="5" id="KW-0378">Hydrolase</keyword>
<dbReference type="Pfam" id="PF00884">
    <property type="entry name" value="Sulfatase"/>
    <property type="match status" value="1"/>
</dbReference>
<accession>A6DJ75</accession>
<feature type="domain" description="Sulfatase N-terminal" evidence="9">
    <location>
        <begin position="32"/>
        <end position="388"/>
    </location>
</feature>
<dbReference type="SUPFAM" id="SSF53649">
    <property type="entry name" value="Alkaline phosphatase-like"/>
    <property type="match status" value="1"/>
</dbReference>
<evidence type="ECO:0000256" key="6">
    <source>
        <dbReference type="ARBA" id="ARBA00022837"/>
    </source>
</evidence>
<keyword evidence="11" id="KW-1185">Reference proteome</keyword>
<dbReference type="InterPro" id="IPR035874">
    <property type="entry name" value="IDS"/>
</dbReference>
<sequence length="494" mass="56123">MNKQLLNISMIIMLFTLCGANTLQAKSTKDMNVLFIAIDDLNDWIGCFEGNPQIKTPNFDKFNANGGMVMFDAHCSSTVCGPSRSSLLTGKHCYKTGVYGNKTNLKDAPKTKDVLTIPEYFSKHGYHSLSMGKIFHKHGTAVAGKLDHGEWAFDEWHKASGYAAPINKQRPANGIKPLDHERGYHRTGFDWGATQGNDETKMKDYNTVKWASEQFNTRDFDGKPFFMALGISQPHLPWYVPQKYFDMYPLDEIDLPKTLANDRDDIISDKGKPLYALSTTWERFEKADKHKEVVQAYMANVSFVDDCLGVLLEGLNKSKYADNTIVILWGDHGWHLGEKQRYGKTLLWQESARVPMMIKVPGVTPKSKRCNGVVNLIDMYPTLADLCGLPPYSENDGRSFAELVHNPDMTWDKPTLTTYGMGNHRIYDGRYSYIIYKGGEELYDHKTDPMEWTNQARNPEFASIKKRLHAFVPKTNEPTSPINKFDGNKKPKKK</sequence>
<dbReference type="eggNOG" id="COG3119">
    <property type="taxonomic scope" value="Bacteria"/>
</dbReference>